<name>A0A067R5T0_ZOONE</name>
<dbReference type="EMBL" id="KK852942">
    <property type="protein sequence ID" value="KDR13504.1"/>
    <property type="molecule type" value="Genomic_DNA"/>
</dbReference>
<organism evidence="1 2">
    <name type="scientific">Zootermopsis nevadensis</name>
    <name type="common">Dampwood termite</name>
    <dbReference type="NCBI Taxonomy" id="136037"/>
    <lineage>
        <taxon>Eukaryota</taxon>
        <taxon>Metazoa</taxon>
        <taxon>Ecdysozoa</taxon>
        <taxon>Arthropoda</taxon>
        <taxon>Hexapoda</taxon>
        <taxon>Insecta</taxon>
        <taxon>Pterygota</taxon>
        <taxon>Neoptera</taxon>
        <taxon>Polyneoptera</taxon>
        <taxon>Dictyoptera</taxon>
        <taxon>Blattodea</taxon>
        <taxon>Blattoidea</taxon>
        <taxon>Termitoidae</taxon>
        <taxon>Termopsidae</taxon>
        <taxon>Zootermopsis</taxon>
    </lineage>
</organism>
<accession>A0A067R5T0</accession>
<keyword evidence="2" id="KW-1185">Reference proteome</keyword>
<dbReference type="AlphaFoldDB" id="A0A067R5T0"/>
<proteinExistence type="predicted"/>
<dbReference type="Proteomes" id="UP000027135">
    <property type="component" value="Unassembled WGS sequence"/>
</dbReference>
<evidence type="ECO:0000313" key="2">
    <source>
        <dbReference type="Proteomes" id="UP000027135"/>
    </source>
</evidence>
<sequence>MQVCLVAKQHSVEMPNGDELEPLYDVVRQSPKPNLEDQSPKFISPRARWTGCTPRHQIAWVPQEHHLPNPLFEPLRENFYGVSLQSIQSQEFLPVFQ</sequence>
<dbReference type="InParanoid" id="A0A067R5T0"/>
<gene>
    <name evidence="1" type="ORF">L798_12445</name>
</gene>
<reference evidence="1 2" key="1">
    <citation type="journal article" date="2014" name="Nat. Commun.">
        <title>Molecular traces of alternative social organization in a termite genome.</title>
        <authorList>
            <person name="Terrapon N."/>
            <person name="Li C."/>
            <person name="Robertson H.M."/>
            <person name="Ji L."/>
            <person name="Meng X."/>
            <person name="Booth W."/>
            <person name="Chen Z."/>
            <person name="Childers C.P."/>
            <person name="Glastad K.M."/>
            <person name="Gokhale K."/>
            <person name="Gowin J."/>
            <person name="Gronenberg W."/>
            <person name="Hermansen R.A."/>
            <person name="Hu H."/>
            <person name="Hunt B.G."/>
            <person name="Huylmans A.K."/>
            <person name="Khalil S.M."/>
            <person name="Mitchell R.D."/>
            <person name="Munoz-Torres M.C."/>
            <person name="Mustard J.A."/>
            <person name="Pan H."/>
            <person name="Reese J.T."/>
            <person name="Scharf M.E."/>
            <person name="Sun F."/>
            <person name="Vogel H."/>
            <person name="Xiao J."/>
            <person name="Yang W."/>
            <person name="Yang Z."/>
            <person name="Yang Z."/>
            <person name="Zhou J."/>
            <person name="Zhu J."/>
            <person name="Brent C.S."/>
            <person name="Elsik C.G."/>
            <person name="Goodisman M.A."/>
            <person name="Liberles D.A."/>
            <person name="Roe R.M."/>
            <person name="Vargo E.L."/>
            <person name="Vilcinskas A."/>
            <person name="Wang J."/>
            <person name="Bornberg-Bauer E."/>
            <person name="Korb J."/>
            <person name="Zhang G."/>
            <person name="Liebig J."/>
        </authorList>
    </citation>
    <scope>NUCLEOTIDE SEQUENCE [LARGE SCALE GENOMIC DNA]</scope>
    <source>
        <tissue evidence="1">Whole organism</tissue>
    </source>
</reference>
<protein>
    <submittedName>
        <fullName evidence="1">Uncharacterized protein</fullName>
    </submittedName>
</protein>
<evidence type="ECO:0000313" key="1">
    <source>
        <dbReference type="EMBL" id="KDR13504.1"/>
    </source>
</evidence>